<gene>
    <name evidence="2" type="ORF">SAMN05660831_02668</name>
</gene>
<dbReference type="InterPro" id="IPR006674">
    <property type="entry name" value="HD_domain"/>
</dbReference>
<dbReference type="Pfam" id="PF01966">
    <property type="entry name" value="HD"/>
    <property type="match status" value="1"/>
</dbReference>
<dbReference type="SUPFAM" id="SSF109604">
    <property type="entry name" value="HD-domain/PDEase-like"/>
    <property type="match status" value="1"/>
</dbReference>
<dbReference type="STRING" id="1123397.SAMN05660831_02668"/>
<dbReference type="SMART" id="SM00471">
    <property type="entry name" value="HDc"/>
    <property type="match status" value="1"/>
</dbReference>
<dbReference type="InterPro" id="IPR003607">
    <property type="entry name" value="HD/PDEase_dom"/>
</dbReference>
<dbReference type="AlphaFoldDB" id="A0A1I1WKX2"/>
<dbReference type="Gene3D" id="1.10.3210.40">
    <property type="match status" value="1"/>
</dbReference>
<evidence type="ECO:0000313" key="3">
    <source>
        <dbReference type="Proteomes" id="UP000198611"/>
    </source>
</evidence>
<accession>A0A1I1WKX2</accession>
<dbReference type="CDD" id="cd00077">
    <property type="entry name" value="HDc"/>
    <property type="match status" value="1"/>
</dbReference>
<reference evidence="2 3" key="1">
    <citation type="submission" date="2016-10" db="EMBL/GenBank/DDBJ databases">
        <authorList>
            <person name="de Groot N.N."/>
        </authorList>
    </citation>
    <scope>NUCLEOTIDE SEQUENCE [LARGE SCALE GENOMIC DNA]</scope>
    <source>
        <strain evidence="2 3">HL3</strain>
    </source>
</reference>
<dbReference type="Proteomes" id="UP000198611">
    <property type="component" value="Unassembled WGS sequence"/>
</dbReference>
<dbReference type="PROSITE" id="PS51831">
    <property type="entry name" value="HD"/>
    <property type="match status" value="1"/>
</dbReference>
<feature type="domain" description="HD" evidence="1">
    <location>
        <begin position="162"/>
        <end position="273"/>
    </location>
</feature>
<organism evidence="2 3">
    <name type="scientific">Thiohalospira halophila DSM 15071</name>
    <dbReference type="NCBI Taxonomy" id="1123397"/>
    <lineage>
        <taxon>Bacteria</taxon>
        <taxon>Pseudomonadati</taxon>
        <taxon>Pseudomonadota</taxon>
        <taxon>Gammaproteobacteria</taxon>
        <taxon>Thiohalospirales</taxon>
        <taxon>Thiohalospiraceae</taxon>
        <taxon>Thiohalospira</taxon>
    </lineage>
</organism>
<evidence type="ECO:0000313" key="2">
    <source>
        <dbReference type="EMBL" id="SFD95048.1"/>
    </source>
</evidence>
<dbReference type="EMBL" id="FOMJ01000015">
    <property type="protein sequence ID" value="SFD95048.1"/>
    <property type="molecule type" value="Genomic_DNA"/>
</dbReference>
<protein>
    <submittedName>
        <fullName evidence="2">HD domain-containing protein</fullName>
    </submittedName>
</protein>
<proteinExistence type="predicted"/>
<keyword evidence="3" id="KW-1185">Reference proteome</keyword>
<evidence type="ECO:0000259" key="1">
    <source>
        <dbReference type="PROSITE" id="PS51831"/>
    </source>
</evidence>
<sequence>MCLIQSAPQDPNATWNGEYRVRQVQPLKAFRELFVLELEDCSGSREVRYRARLDEAGEPELPTVNDVVHVHITHTQASGGGWYDRVDRLEKTTPTSALRLLPPRICPEPEALRRLHEVLETEIRSEPLQRFVDRVFEDEETARAFATVPASYDCHHTEAGGLLVHSLNVLEYLRQMPMQCDLFQRECVLIAALFHDIGKVAPRVQRHKSPYWNREHALLNKLMLEDALSGLRHQDPEAWSNLHFLFDFLAGTVSGNRILESQLIIDFDRYDAGTDTRERAIATANPGDSIVVKQPSNGGSKRVFFLPSHAWKSEEQTKLAAG</sequence>
<name>A0A1I1WKX2_9GAMM</name>